<dbReference type="FunFam" id="2.20.70.30:FF:000002">
    <property type="entry name" value="Nascent polypeptide-associated complex (NAC), alpha subunit"/>
    <property type="match status" value="1"/>
</dbReference>
<gene>
    <name evidence="3" type="ORF">TOLI1172_LOCUS1614</name>
</gene>
<feature type="compositionally biased region" description="Acidic residues" evidence="1">
    <location>
        <begin position="141"/>
        <end position="152"/>
    </location>
</feature>
<dbReference type="SMART" id="SM01407">
    <property type="entry name" value="NAC"/>
    <property type="match status" value="1"/>
</dbReference>
<dbReference type="Gene3D" id="2.20.70.30">
    <property type="entry name" value="Nascent polypeptide-associated complex domain"/>
    <property type="match status" value="1"/>
</dbReference>
<accession>A0A7S0ZC26</accession>
<protein>
    <recommendedName>
        <fullName evidence="2">NAC-A/B domain-containing protein</fullName>
    </recommendedName>
</protein>
<dbReference type="CDD" id="cd14278">
    <property type="entry name" value="UBA_NAC_like"/>
    <property type="match status" value="1"/>
</dbReference>
<feature type="domain" description="NAC-A/B" evidence="2">
    <location>
        <begin position="53"/>
        <end position="118"/>
    </location>
</feature>
<evidence type="ECO:0000259" key="2">
    <source>
        <dbReference type="PROSITE" id="PS51151"/>
    </source>
</evidence>
<feature type="region of interest" description="Disordered" evidence="1">
    <location>
        <begin position="1"/>
        <end position="62"/>
    </location>
</feature>
<dbReference type="Pfam" id="PF19026">
    <property type="entry name" value="UBA_HYPK"/>
    <property type="match status" value="1"/>
</dbReference>
<dbReference type="PANTHER" id="PTHR21713">
    <property type="entry name" value="NASCENT POLYPEPTIDE ASSOCIATED COMPLEX ALPHA SUBUNIT-RELATED"/>
    <property type="match status" value="1"/>
</dbReference>
<dbReference type="Gene3D" id="1.10.8.10">
    <property type="entry name" value="DNA helicase RuvA subunit, C-terminal domain"/>
    <property type="match status" value="1"/>
</dbReference>
<organism evidence="3">
    <name type="scientific">Timspurckia oligopyrenoides</name>
    <dbReference type="NCBI Taxonomy" id="708627"/>
    <lineage>
        <taxon>Eukaryota</taxon>
        <taxon>Rhodophyta</taxon>
        <taxon>Bangiophyceae</taxon>
        <taxon>Porphyridiales</taxon>
        <taxon>Porphyridiaceae</taxon>
        <taxon>Timspurckia</taxon>
    </lineage>
</organism>
<dbReference type="PROSITE" id="PS51151">
    <property type="entry name" value="NAC_AB"/>
    <property type="match status" value="1"/>
</dbReference>
<dbReference type="Pfam" id="PF01849">
    <property type="entry name" value="NAC"/>
    <property type="match status" value="1"/>
</dbReference>
<feature type="region of interest" description="Disordered" evidence="1">
    <location>
        <begin position="125"/>
        <end position="160"/>
    </location>
</feature>
<dbReference type="AlphaFoldDB" id="A0A7S0ZC26"/>
<dbReference type="InterPro" id="IPR044034">
    <property type="entry name" value="NAC-like_UBA"/>
</dbReference>
<dbReference type="CDD" id="cd22054">
    <property type="entry name" value="NAC_NACA"/>
    <property type="match status" value="1"/>
</dbReference>
<dbReference type="InterPro" id="IPR038187">
    <property type="entry name" value="NAC_A/B_dom_sf"/>
</dbReference>
<sequence>MTVEVTENLEAVEKPEETKVEDAEEEDDEAVPELESTKDADAAAVEGDEREQSRAEKKSRKALSKLGLKPVEGITRFSVMKNKQTLFVVNKPDVFKSPTSNQYVIFGEAKVEDLSSQAQNAAAEQFKVNETAETETKEAQEPVEEEEEEGEVDAGGLTEADIELVMEQGSASRAKAIRALQKSSGDVVDAIMQLSLGPSA</sequence>
<dbReference type="PIRSF" id="PIRSF015901">
    <property type="entry name" value="NAC_alpha"/>
    <property type="match status" value="1"/>
</dbReference>
<feature type="compositionally biased region" description="Acidic residues" evidence="1">
    <location>
        <begin position="22"/>
        <end position="32"/>
    </location>
</feature>
<dbReference type="EMBL" id="HBFP01002231">
    <property type="protein sequence ID" value="CAD8817226.1"/>
    <property type="molecule type" value="Transcribed_RNA"/>
</dbReference>
<evidence type="ECO:0000256" key="1">
    <source>
        <dbReference type="SAM" id="MobiDB-lite"/>
    </source>
</evidence>
<evidence type="ECO:0000313" key="3">
    <source>
        <dbReference type="EMBL" id="CAD8817226.1"/>
    </source>
</evidence>
<reference evidence="3" key="1">
    <citation type="submission" date="2021-01" db="EMBL/GenBank/DDBJ databases">
        <authorList>
            <person name="Corre E."/>
            <person name="Pelletier E."/>
            <person name="Niang G."/>
            <person name="Scheremetjew M."/>
            <person name="Finn R."/>
            <person name="Kale V."/>
            <person name="Holt S."/>
            <person name="Cochrane G."/>
            <person name="Meng A."/>
            <person name="Brown T."/>
            <person name="Cohen L."/>
        </authorList>
    </citation>
    <scope>NUCLEOTIDE SEQUENCE</scope>
    <source>
        <strain evidence="3">CCMP3278</strain>
    </source>
</reference>
<dbReference type="GO" id="GO:0005854">
    <property type="term" value="C:nascent polypeptide-associated complex"/>
    <property type="evidence" value="ECO:0007669"/>
    <property type="project" value="InterPro"/>
</dbReference>
<proteinExistence type="predicted"/>
<dbReference type="InterPro" id="IPR002715">
    <property type="entry name" value="Nas_poly-pep-assoc_cplx_dom"/>
</dbReference>
<feature type="compositionally biased region" description="Basic and acidic residues" evidence="1">
    <location>
        <begin position="11"/>
        <end position="21"/>
    </location>
</feature>
<dbReference type="InterPro" id="IPR016641">
    <property type="entry name" value="EGD2/NACA0like"/>
</dbReference>
<name>A0A7S0ZC26_9RHOD</name>